<reference evidence="6" key="1">
    <citation type="submission" date="2018-12" db="EMBL/GenBank/DDBJ databases">
        <authorList>
            <person name="Sun L."/>
            <person name="Chen Z."/>
        </authorList>
    </citation>
    <scope>NUCLEOTIDE SEQUENCE [LARGE SCALE GENOMIC DNA]</scope>
    <source>
        <strain evidence="6">3-2-2</strain>
    </source>
</reference>
<proteinExistence type="predicted"/>
<evidence type="ECO:0000259" key="5">
    <source>
        <dbReference type="Pfam" id="PF08241"/>
    </source>
</evidence>
<dbReference type="EMBL" id="QYTV02000004">
    <property type="protein sequence ID" value="RST74346.1"/>
    <property type="molecule type" value="Genomic_DNA"/>
</dbReference>
<dbReference type="AlphaFoldDB" id="A0A429XZY5"/>
<dbReference type="GO" id="GO:0032259">
    <property type="term" value="P:methylation"/>
    <property type="evidence" value="ECO:0007669"/>
    <property type="project" value="UniProtKB-KW"/>
</dbReference>
<dbReference type="InterPro" id="IPR029063">
    <property type="entry name" value="SAM-dependent_MTases_sf"/>
</dbReference>
<dbReference type="CDD" id="cd02440">
    <property type="entry name" value="AdoMet_MTases"/>
    <property type="match status" value="1"/>
</dbReference>
<dbReference type="Proteomes" id="UP000287156">
    <property type="component" value="Unassembled WGS sequence"/>
</dbReference>
<keyword evidence="3" id="KW-0808">Transferase</keyword>
<evidence type="ECO:0000256" key="4">
    <source>
        <dbReference type="ARBA" id="ARBA00025707"/>
    </source>
</evidence>
<organism evidence="6 7">
    <name type="scientific">Siminovitchia acidinfaciens</name>
    <dbReference type="NCBI Taxonomy" id="2321395"/>
    <lineage>
        <taxon>Bacteria</taxon>
        <taxon>Bacillati</taxon>
        <taxon>Bacillota</taxon>
        <taxon>Bacilli</taxon>
        <taxon>Bacillales</taxon>
        <taxon>Bacillaceae</taxon>
        <taxon>Siminovitchia</taxon>
    </lineage>
</organism>
<evidence type="ECO:0000313" key="6">
    <source>
        <dbReference type="EMBL" id="RST74346.1"/>
    </source>
</evidence>
<evidence type="ECO:0000256" key="3">
    <source>
        <dbReference type="ARBA" id="ARBA00022679"/>
    </source>
</evidence>
<dbReference type="RefSeq" id="WP_126050920.1">
    <property type="nucleotide sequence ID" value="NZ_QYTV02000004.1"/>
</dbReference>
<evidence type="ECO:0000256" key="1">
    <source>
        <dbReference type="ARBA" id="ARBA00005189"/>
    </source>
</evidence>
<sequence length="196" mass="22350">MADLGQFGKPTGIIGKFSGWMMDRYNKLEHVETIKSLDLQPDDHVLEIGYGTGQAMDLAAEKIHDEKIVGVDHSAAMFEVALRKNKKWVDRGVVELHVGDARKLDFPQESFNKVYSIHCIYFWEQPEVNLREIHRVLKNKGIAAITIRTGKGEVYQKFTDTNVKNWLESCGFKNVVINRLGKRKHKASVILGEKQI</sequence>
<name>A0A429XZY5_9BACI</name>
<evidence type="ECO:0000313" key="7">
    <source>
        <dbReference type="Proteomes" id="UP000287156"/>
    </source>
</evidence>
<comment type="pathway">
    <text evidence="1">Lipid metabolism.</text>
</comment>
<keyword evidence="2 6" id="KW-0489">Methyltransferase</keyword>
<comment type="pathway">
    <text evidence="4">Phospholipid metabolism.</text>
</comment>
<protein>
    <submittedName>
        <fullName evidence="6">Class I SAM-dependent methyltransferase</fullName>
    </submittedName>
</protein>
<dbReference type="GO" id="GO:0008757">
    <property type="term" value="F:S-adenosylmethionine-dependent methyltransferase activity"/>
    <property type="evidence" value="ECO:0007669"/>
    <property type="project" value="InterPro"/>
</dbReference>
<dbReference type="InterPro" id="IPR013216">
    <property type="entry name" value="Methyltransf_11"/>
</dbReference>
<dbReference type="Gene3D" id="3.40.50.150">
    <property type="entry name" value="Vaccinia Virus protein VP39"/>
    <property type="match status" value="1"/>
</dbReference>
<dbReference type="PANTHER" id="PTHR44307">
    <property type="entry name" value="PHOSPHOETHANOLAMINE METHYLTRANSFERASE"/>
    <property type="match status" value="1"/>
</dbReference>
<gene>
    <name evidence="6" type="ORF">D4T97_011800</name>
</gene>
<feature type="domain" description="Methyltransferase type 11" evidence="5">
    <location>
        <begin position="46"/>
        <end position="145"/>
    </location>
</feature>
<dbReference type="Pfam" id="PF08241">
    <property type="entry name" value="Methyltransf_11"/>
    <property type="match status" value="1"/>
</dbReference>
<dbReference type="SUPFAM" id="SSF53335">
    <property type="entry name" value="S-adenosyl-L-methionine-dependent methyltransferases"/>
    <property type="match status" value="1"/>
</dbReference>
<evidence type="ECO:0000256" key="2">
    <source>
        <dbReference type="ARBA" id="ARBA00022603"/>
    </source>
</evidence>
<keyword evidence="7" id="KW-1185">Reference proteome</keyword>
<dbReference type="OrthoDB" id="43862at2"/>
<dbReference type="PANTHER" id="PTHR44307:SF2">
    <property type="entry name" value="PHOSPHOETHANOLAMINE METHYLTRANSFERASE ISOFORM X1"/>
    <property type="match status" value="1"/>
</dbReference>
<comment type="caution">
    <text evidence="6">The sequence shown here is derived from an EMBL/GenBank/DDBJ whole genome shotgun (WGS) entry which is preliminary data.</text>
</comment>
<accession>A0A429XZY5</accession>